<dbReference type="PANTHER" id="PTHR43872:SF1">
    <property type="entry name" value="MONOOXYGENASE, PUTATIVE (AFU_ORTHOLOGUE AFUA_8G02570)-RELATED"/>
    <property type="match status" value="1"/>
</dbReference>
<evidence type="ECO:0000256" key="5">
    <source>
        <dbReference type="ARBA" id="ARBA00022857"/>
    </source>
</evidence>
<dbReference type="STRING" id="383372.Rcas_3065"/>
<reference evidence="8 9" key="1">
    <citation type="submission" date="2007-08" db="EMBL/GenBank/DDBJ databases">
        <title>Complete sequence of Roseiflexus castenholzii DSM 13941.</title>
        <authorList>
            <consortium name="US DOE Joint Genome Institute"/>
            <person name="Copeland A."/>
            <person name="Lucas S."/>
            <person name="Lapidus A."/>
            <person name="Barry K."/>
            <person name="Glavina del Rio T."/>
            <person name="Dalin E."/>
            <person name="Tice H."/>
            <person name="Pitluck S."/>
            <person name="Thompson L.S."/>
            <person name="Brettin T."/>
            <person name="Bruce D."/>
            <person name="Detter J.C."/>
            <person name="Han C."/>
            <person name="Tapia R."/>
            <person name="Schmutz J."/>
            <person name="Larimer F."/>
            <person name="Land M."/>
            <person name="Hauser L."/>
            <person name="Kyrpides N."/>
            <person name="Mikhailova N."/>
            <person name="Bryant D.A."/>
            <person name="Hanada S."/>
            <person name="Tsukatani Y."/>
            <person name="Richardson P."/>
        </authorList>
    </citation>
    <scope>NUCLEOTIDE SEQUENCE [LARGE SCALE GENOMIC DNA]</scope>
    <source>
        <strain evidence="9">DSM 13941 / HLO8</strain>
    </source>
</reference>
<dbReference type="InterPro" id="IPR051820">
    <property type="entry name" value="FAD-binding_MO"/>
</dbReference>
<dbReference type="AlphaFoldDB" id="A7NNI3"/>
<evidence type="ECO:0000313" key="9">
    <source>
        <dbReference type="Proteomes" id="UP000000263"/>
    </source>
</evidence>
<dbReference type="Pfam" id="PF00743">
    <property type="entry name" value="FMO-like"/>
    <property type="match status" value="1"/>
</dbReference>
<accession>A7NNI3</accession>
<dbReference type="InterPro" id="IPR020946">
    <property type="entry name" value="Flavin_mOase-like"/>
</dbReference>
<dbReference type="SUPFAM" id="SSF51905">
    <property type="entry name" value="FAD/NAD(P)-binding domain"/>
    <property type="match status" value="1"/>
</dbReference>
<dbReference type="KEGG" id="rca:Rcas_3065"/>
<keyword evidence="4" id="KW-0274">FAD</keyword>
<dbReference type="GO" id="GO:0050660">
    <property type="term" value="F:flavin adenine dinucleotide binding"/>
    <property type="evidence" value="ECO:0007669"/>
    <property type="project" value="InterPro"/>
</dbReference>
<dbReference type="EMBL" id="CP000804">
    <property type="protein sequence ID" value="ABU59119.1"/>
    <property type="molecule type" value="Genomic_DNA"/>
</dbReference>
<evidence type="ECO:0000313" key="8">
    <source>
        <dbReference type="EMBL" id="ABU59119.1"/>
    </source>
</evidence>
<sequence length="500" mass="56367">MSIQSSPHTDVLIVGAGLSGICAAYYVQTRCPTRSYAILESRDTMGGTWDLFRYPGVRSDSDMHTLGYSFRPWRGLKSMADGPSILRYIEETAQEYGIDHRIRFGYRVQRAAWSSAEARWSVDAIRMSDGAPARFTCSFLFMCTGYYDYAQGYTPDWPDLDLFRGLVIHPQRWPTDLDYAGKRIIVIGSGATAVTLAPALAERAAHVTILQRSPTYVVALPAEDPVMRRFYQKLPPRIAYRLSRWWSIGVGMYFYTLARRLPDATRRNILTQIRAHLGPDFDVETHFNPHYNPWDQRLCVAPDGDLFRAIKSGRIAMVTDQIERFTETGIRLASGTELNADIIVTATGLVLKPMGGAQIVVDGIPVDPGKTLTYRGAMFSDVPNLALAFGYTNASWTLKCELIAQYVCRLLNYMEKHGYARCTPRRPNTLLSIQPAVTLTSGYIQRALDVIPRQGERDPWKAHQNYLRDLLSLRFGRLNDGSMEFARLGQLQAHAVRGVR</sequence>
<keyword evidence="7" id="KW-0503">Monooxygenase</keyword>
<organism evidence="8 9">
    <name type="scientific">Roseiflexus castenholzii (strain DSM 13941 / HLO8)</name>
    <dbReference type="NCBI Taxonomy" id="383372"/>
    <lineage>
        <taxon>Bacteria</taxon>
        <taxon>Bacillati</taxon>
        <taxon>Chloroflexota</taxon>
        <taxon>Chloroflexia</taxon>
        <taxon>Chloroflexales</taxon>
        <taxon>Roseiflexineae</taxon>
        <taxon>Roseiflexaceae</taxon>
        <taxon>Roseiflexus</taxon>
    </lineage>
</organism>
<dbReference type="RefSeq" id="WP_012121543.1">
    <property type="nucleotide sequence ID" value="NC_009767.1"/>
</dbReference>
<keyword evidence="6" id="KW-0560">Oxidoreductase</keyword>
<evidence type="ECO:0000256" key="2">
    <source>
        <dbReference type="ARBA" id="ARBA00010139"/>
    </source>
</evidence>
<proteinExistence type="inferred from homology"/>
<dbReference type="Proteomes" id="UP000000263">
    <property type="component" value="Chromosome"/>
</dbReference>
<keyword evidence="9" id="KW-1185">Reference proteome</keyword>
<dbReference type="FunFam" id="3.50.50.60:FF:000228">
    <property type="entry name" value="FAD-containing monooxygenase EthA"/>
    <property type="match status" value="1"/>
</dbReference>
<protein>
    <submittedName>
        <fullName evidence="8">FAD dependent oxidoreductase</fullName>
    </submittedName>
</protein>
<keyword evidence="5" id="KW-0521">NADP</keyword>
<keyword evidence="3" id="KW-0285">Flavoprotein</keyword>
<dbReference type="Gene3D" id="3.50.50.60">
    <property type="entry name" value="FAD/NAD(P)-binding domain"/>
    <property type="match status" value="2"/>
</dbReference>
<evidence type="ECO:0000256" key="1">
    <source>
        <dbReference type="ARBA" id="ARBA00001974"/>
    </source>
</evidence>
<dbReference type="PRINTS" id="PR00368">
    <property type="entry name" value="FADPNR"/>
</dbReference>
<dbReference type="Pfam" id="PF13450">
    <property type="entry name" value="NAD_binding_8"/>
    <property type="match status" value="1"/>
</dbReference>
<dbReference type="PRINTS" id="PR00469">
    <property type="entry name" value="PNDRDTASEII"/>
</dbReference>
<evidence type="ECO:0000256" key="4">
    <source>
        <dbReference type="ARBA" id="ARBA00022827"/>
    </source>
</evidence>
<dbReference type="InterPro" id="IPR036188">
    <property type="entry name" value="FAD/NAD-bd_sf"/>
</dbReference>
<comment type="cofactor">
    <cofactor evidence="1">
        <name>FAD</name>
        <dbReference type="ChEBI" id="CHEBI:57692"/>
    </cofactor>
</comment>
<name>A7NNI3_ROSCS</name>
<dbReference type="PANTHER" id="PTHR43872">
    <property type="entry name" value="MONOOXYGENASE, PUTATIVE (AFU_ORTHOLOGUE AFUA_8G02570)-RELATED"/>
    <property type="match status" value="1"/>
</dbReference>
<dbReference type="GO" id="GO:0004499">
    <property type="term" value="F:N,N-dimethylaniline monooxygenase activity"/>
    <property type="evidence" value="ECO:0007669"/>
    <property type="project" value="InterPro"/>
</dbReference>
<evidence type="ECO:0000256" key="3">
    <source>
        <dbReference type="ARBA" id="ARBA00022630"/>
    </source>
</evidence>
<dbReference type="eggNOG" id="COG2072">
    <property type="taxonomic scope" value="Bacteria"/>
</dbReference>
<gene>
    <name evidence="8" type="ordered locus">Rcas_3065</name>
</gene>
<dbReference type="OrthoDB" id="9778740at2"/>
<evidence type="ECO:0000256" key="6">
    <source>
        <dbReference type="ARBA" id="ARBA00023002"/>
    </source>
</evidence>
<evidence type="ECO:0000256" key="7">
    <source>
        <dbReference type="ARBA" id="ARBA00023033"/>
    </source>
</evidence>
<dbReference type="HOGENOM" id="CLU_032067_2_0_0"/>
<dbReference type="GO" id="GO:0050661">
    <property type="term" value="F:NADP binding"/>
    <property type="evidence" value="ECO:0007669"/>
    <property type="project" value="InterPro"/>
</dbReference>
<comment type="similarity">
    <text evidence="2">Belongs to the FAD-binding monooxygenase family.</text>
</comment>